<accession>A0A8B2NF49</accession>
<dbReference type="GO" id="GO:0006310">
    <property type="term" value="P:DNA recombination"/>
    <property type="evidence" value="ECO:0007669"/>
    <property type="project" value="UniProtKB-KW"/>
</dbReference>
<dbReference type="EMBL" id="QHHQ01000008">
    <property type="protein sequence ID" value="RAH97628.1"/>
    <property type="molecule type" value="Genomic_DNA"/>
</dbReference>
<sequence>MSKKYVTSSPDRHGRIRHRFRRNGVTRYLPGDPGSDQFEATYQECLRLAKDAETNPIKRKLTPQEEAAPEGSVAALIRDYRATNKFLRLKPPTKRQYDGAFGAFIDLFGKARVADIDVKFVLNMVNDLNGTPGVANAYLRCMKLLLNHAVLCGDIPTNPASRVQPIKLGEIDTWAEADLAKFEKRWPNGTVERRIYNLALYTGQRASDLRRMMVHDIEDGVISIRQSKTGEVVVLPIHPALQADLDEFPPKGEFLIHRADGKGYSGGVISKLLREALRKAKLPENLKLHGLRKATCRRLAEAGASEREIMSVSGHRSPQMVSHYVKAASQRKMAAAAMAKLLAV</sequence>
<dbReference type="RefSeq" id="WP_111351431.1">
    <property type="nucleotide sequence ID" value="NZ_QHHQ01000008.1"/>
</dbReference>
<dbReference type="Gene3D" id="1.10.150.130">
    <property type="match status" value="1"/>
</dbReference>
<comment type="similarity">
    <text evidence="1">Belongs to the 'phage' integrase family.</text>
</comment>
<name>A0A8B2NF49_9HYPH</name>
<dbReference type="OrthoDB" id="7510934at2"/>
<keyword evidence="7" id="KW-1185">Reference proteome</keyword>
<dbReference type="InterPro" id="IPR010998">
    <property type="entry name" value="Integrase_recombinase_N"/>
</dbReference>
<keyword evidence="4" id="KW-0233">DNA recombination</keyword>
<dbReference type="GO" id="GO:0003677">
    <property type="term" value="F:DNA binding"/>
    <property type="evidence" value="ECO:0007669"/>
    <property type="project" value="UniProtKB-KW"/>
</dbReference>
<dbReference type="Gene3D" id="1.10.443.10">
    <property type="entry name" value="Intergrase catalytic core"/>
    <property type="match status" value="1"/>
</dbReference>
<dbReference type="SUPFAM" id="SSF56349">
    <property type="entry name" value="DNA breaking-rejoining enzymes"/>
    <property type="match status" value="1"/>
</dbReference>
<keyword evidence="2" id="KW-0229">DNA integration</keyword>
<dbReference type="PANTHER" id="PTHR30349:SF41">
    <property type="entry name" value="INTEGRASE_RECOMBINASE PROTEIN MJ0367-RELATED"/>
    <property type="match status" value="1"/>
</dbReference>
<dbReference type="Proteomes" id="UP000249590">
    <property type="component" value="Unassembled WGS sequence"/>
</dbReference>
<keyword evidence="3" id="KW-0238">DNA-binding</keyword>
<dbReference type="InterPro" id="IPR002104">
    <property type="entry name" value="Integrase_catalytic"/>
</dbReference>
<evidence type="ECO:0000256" key="4">
    <source>
        <dbReference type="ARBA" id="ARBA00023172"/>
    </source>
</evidence>
<evidence type="ECO:0000256" key="3">
    <source>
        <dbReference type="ARBA" id="ARBA00023125"/>
    </source>
</evidence>
<protein>
    <recommendedName>
        <fullName evidence="5">Tyr recombinase domain-containing protein</fullName>
    </recommendedName>
</protein>
<evidence type="ECO:0000313" key="6">
    <source>
        <dbReference type="EMBL" id="RAH97628.1"/>
    </source>
</evidence>
<dbReference type="PANTHER" id="PTHR30349">
    <property type="entry name" value="PHAGE INTEGRASE-RELATED"/>
    <property type="match status" value="1"/>
</dbReference>
<dbReference type="Pfam" id="PF00589">
    <property type="entry name" value="Phage_integrase"/>
    <property type="match status" value="1"/>
</dbReference>
<dbReference type="PROSITE" id="PS51898">
    <property type="entry name" value="TYR_RECOMBINASE"/>
    <property type="match status" value="1"/>
</dbReference>
<evidence type="ECO:0000259" key="5">
    <source>
        <dbReference type="PROSITE" id="PS51898"/>
    </source>
</evidence>
<comment type="caution">
    <text evidence="6">The sequence shown here is derived from an EMBL/GenBank/DDBJ whole genome shotgun (WGS) entry which is preliminary data.</text>
</comment>
<feature type="domain" description="Tyr recombinase" evidence="5">
    <location>
        <begin position="161"/>
        <end position="337"/>
    </location>
</feature>
<dbReference type="InterPro" id="IPR011010">
    <property type="entry name" value="DNA_brk_join_enz"/>
</dbReference>
<proteinExistence type="inferred from homology"/>
<dbReference type="AlphaFoldDB" id="A0A8B2NF49"/>
<evidence type="ECO:0000313" key="7">
    <source>
        <dbReference type="Proteomes" id="UP000249590"/>
    </source>
</evidence>
<evidence type="ECO:0000256" key="2">
    <source>
        <dbReference type="ARBA" id="ARBA00022908"/>
    </source>
</evidence>
<dbReference type="InterPro" id="IPR013762">
    <property type="entry name" value="Integrase-like_cat_sf"/>
</dbReference>
<evidence type="ECO:0000256" key="1">
    <source>
        <dbReference type="ARBA" id="ARBA00008857"/>
    </source>
</evidence>
<reference evidence="6 7" key="1">
    <citation type="submission" date="2018-05" db="EMBL/GenBank/DDBJ databases">
        <title>Acuticoccus sediminis sp. nov., isolated from deep-sea sediment of Indian Ocean.</title>
        <authorList>
            <person name="Liu X."/>
            <person name="Lai Q."/>
            <person name="Du Y."/>
            <person name="Sun F."/>
            <person name="Zhang X."/>
            <person name="Wang S."/>
            <person name="Shao Z."/>
        </authorList>
    </citation>
    <scope>NUCLEOTIDE SEQUENCE [LARGE SCALE GENOMIC DNA]</scope>
    <source>
        <strain evidence="6 7">PTG4-2</strain>
    </source>
</reference>
<organism evidence="6 7">
    <name type="scientific">Acuticoccus sediminis</name>
    <dbReference type="NCBI Taxonomy" id="2184697"/>
    <lineage>
        <taxon>Bacteria</taxon>
        <taxon>Pseudomonadati</taxon>
        <taxon>Pseudomonadota</taxon>
        <taxon>Alphaproteobacteria</taxon>
        <taxon>Hyphomicrobiales</taxon>
        <taxon>Amorphaceae</taxon>
        <taxon>Acuticoccus</taxon>
    </lineage>
</organism>
<dbReference type="InterPro" id="IPR050090">
    <property type="entry name" value="Tyrosine_recombinase_XerCD"/>
</dbReference>
<dbReference type="GO" id="GO:0015074">
    <property type="term" value="P:DNA integration"/>
    <property type="evidence" value="ECO:0007669"/>
    <property type="project" value="UniProtKB-KW"/>
</dbReference>
<gene>
    <name evidence="6" type="ORF">DLJ53_27630</name>
</gene>